<gene>
    <name evidence="1" type="ORF">CD943_15825</name>
</gene>
<dbReference type="RefSeq" id="WP_088411659.1">
    <property type="nucleotide sequence ID" value="NZ_CP021995.1"/>
</dbReference>
<organism evidence="1 2">
    <name type="scientific">Brevundimonas diminuta</name>
    <name type="common">Pseudomonas diminuta</name>
    <dbReference type="NCBI Taxonomy" id="293"/>
    <lineage>
        <taxon>Bacteria</taxon>
        <taxon>Pseudomonadati</taxon>
        <taxon>Pseudomonadota</taxon>
        <taxon>Alphaproteobacteria</taxon>
        <taxon>Caulobacterales</taxon>
        <taxon>Caulobacteraceae</taxon>
        <taxon>Brevundimonas</taxon>
    </lineage>
</organism>
<evidence type="ECO:0000313" key="2">
    <source>
        <dbReference type="Proteomes" id="UP000197024"/>
    </source>
</evidence>
<dbReference type="AlphaFoldDB" id="A0A1Z3M1A4"/>
<protein>
    <submittedName>
        <fullName evidence="1">Uncharacterized protein</fullName>
    </submittedName>
</protein>
<sequence length="166" mass="18033">MVVEIFASWLTIGAATAPPPQETQVSAEYQNLIACSAVTPDTDRLACFDRETAHLRSAEQSGAVIIMPRARVEETRRALFGFAVPNIPDMVSGGAALEAVETTLVSASQNDGWVFRLADGSVWQQVDTTALNFRPREGMPVRIRRAAVGSYMLKVGDSPAVRARRQ</sequence>
<reference evidence="1 2" key="2">
    <citation type="submission" date="2017-06" db="EMBL/GenBank/DDBJ databases">
        <authorList>
            <person name="Kim H.J."/>
            <person name="Triplett B.A."/>
        </authorList>
    </citation>
    <scope>NUCLEOTIDE SEQUENCE [LARGE SCALE GENOMIC DNA]</scope>
    <source>
        <strain evidence="1 2">BZC3</strain>
    </source>
</reference>
<dbReference type="EMBL" id="CP021995">
    <property type="protein sequence ID" value="ASD28233.1"/>
    <property type="molecule type" value="Genomic_DNA"/>
</dbReference>
<proteinExistence type="predicted"/>
<dbReference type="Proteomes" id="UP000197024">
    <property type="component" value="Chromosome"/>
</dbReference>
<evidence type="ECO:0000313" key="1">
    <source>
        <dbReference type="EMBL" id="ASD28233.1"/>
    </source>
</evidence>
<reference evidence="1 2" key="1">
    <citation type="submission" date="2017-06" db="EMBL/GenBank/DDBJ databases">
        <title>Biodegradation of gentamicin by bacterial consortia AMQD4 in synthetic medium and raw gentamicin sewage.</title>
        <authorList>
            <person name="Chang H."/>
            <person name="Feng Y."/>
            <person name="Li Z."/>
            <person name="Xue J."/>
            <person name="Cheng D."/>
        </authorList>
    </citation>
    <scope>NUCLEOTIDE SEQUENCE [LARGE SCALE GENOMIC DNA]</scope>
    <source>
        <strain evidence="1 2">BZC3</strain>
    </source>
</reference>
<accession>A0A1Z3M1A4</accession>
<name>A0A1Z3M1A4_BREDI</name>